<dbReference type="Proteomes" id="UP000016932">
    <property type="component" value="Unassembled WGS sequence"/>
</dbReference>
<accession>M3AYB5</accession>
<dbReference type="KEGG" id="pfj:MYCFIDRAFT_211558"/>
<feature type="compositionally biased region" description="Basic and acidic residues" evidence="1">
    <location>
        <begin position="83"/>
        <end position="96"/>
    </location>
</feature>
<dbReference type="EMBL" id="KB446559">
    <property type="protein sequence ID" value="EME82158.1"/>
    <property type="molecule type" value="Genomic_DNA"/>
</dbReference>
<dbReference type="AlphaFoldDB" id="M3AYB5"/>
<keyword evidence="3" id="KW-1185">Reference proteome</keyword>
<sequence length="96" mass="10775">MEIPIARTEDFEEKKPSLDTKGADQAKHTDGGEQGDQGHDARPDIDRYEHGAGAGEMVDGDEEGGDDITVTLSEEREEELGWFEERPGWKSWQESR</sequence>
<dbReference type="GeneID" id="19337440"/>
<dbReference type="RefSeq" id="XP_007927582.1">
    <property type="nucleotide sequence ID" value="XM_007929391.1"/>
</dbReference>
<name>M3AYB5_PSEFD</name>
<organism evidence="2 3">
    <name type="scientific">Pseudocercospora fijiensis (strain CIRAD86)</name>
    <name type="common">Black leaf streak disease fungus</name>
    <name type="synonym">Mycosphaerella fijiensis</name>
    <dbReference type="NCBI Taxonomy" id="383855"/>
    <lineage>
        <taxon>Eukaryota</taxon>
        <taxon>Fungi</taxon>
        <taxon>Dikarya</taxon>
        <taxon>Ascomycota</taxon>
        <taxon>Pezizomycotina</taxon>
        <taxon>Dothideomycetes</taxon>
        <taxon>Dothideomycetidae</taxon>
        <taxon>Mycosphaerellales</taxon>
        <taxon>Mycosphaerellaceae</taxon>
        <taxon>Pseudocercospora</taxon>
    </lineage>
</organism>
<protein>
    <submittedName>
        <fullName evidence="2">Uncharacterized protein</fullName>
    </submittedName>
</protein>
<evidence type="ECO:0000313" key="2">
    <source>
        <dbReference type="EMBL" id="EME82158.1"/>
    </source>
</evidence>
<evidence type="ECO:0000313" key="3">
    <source>
        <dbReference type="Proteomes" id="UP000016932"/>
    </source>
</evidence>
<dbReference type="HOGENOM" id="CLU_2360637_0_0_1"/>
<evidence type="ECO:0000256" key="1">
    <source>
        <dbReference type="SAM" id="MobiDB-lite"/>
    </source>
</evidence>
<gene>
    <name evidence="2" type="ORF">MYCFIDRAFT_211558</name>
</gene>
<dbReference type="VEuPathDB" id="FungiDB:MYCFIDRAFT_211558"/>
<reference evidence="2 3" key="1">
    <citation type="journal article" date="2012" name="PLoS Pathog.">
        <title>Diverse lifestyles and strategies of plant pathogenesis encoded in the genomes of eighteen Dothideomycetes fungi.</title>
        <authorList>
            <person name="Ohm R.A."/>
            <person name="Feau N."/>
            <person name="Henrissat B."/>
            <person name="Schoch C.L."/>
            <person name="Horwitz B.A."/>
            <person name="Barry K.W."/>
            <person name="Condon B.J."/>
            <person name="Copeland A.C."/>
            <person name="Dhillon B."/>
            <person name="Glaser F."/>
            <person name="Hesse C.N."/>
            <person name="Kosti I."/>
            <person name="LaButti K."/>
            <person name="Lindquist E.A."/>
            <person name="Lucas S."/>
            <person name="Salamov A.A."/>
            <person name="Bradshaw R.E."/>
            <person name="Ciuffetti L."/>
            <person name="Hamelin R.C."/>
            <person name="Kema G.H.J."/>
            <person name="Lawrence C."/>
            <person name="Scott J.A."/>
            <person name="Spatafora J.W."/>
            <person name="Turgeon B.G."/>
            <person name="de Wit P.J.G.M."/>
            <person name="Zhong S."/>
            <person name="Goodwin S.B."/>
            <person name="Grigoriev I.V."/>
        </authorList>
    </citation>
    <scope>NUCLEOTIDE SEQUENCE [LARGE SCALE GENOMIC DNA]</scope>
    <source>
        <strain evidence="2 3">CIRAD86</strain>
    </source>
</reference>
<feature type="region of interest" description="Disordered" evidence="1">
    <location>
        <begin position="1"/>
        <end position="96"/>
    </location>
</feature>
<proteinExistence type="predicted"/>
<feature type="compositionally biased region" description="Basic and acidic residues" evidence="1">
    <location>
        <begin position="7"/>
        <end position="50"/>
    </location>
</feature>